<dbReference type="EMBL" id="PDUG01000001">
    <property type="protein sequence ID" value="PIC52947.1"/>
    <property type="molecule type" value="Genomic_DNA"/>
</dbReference>
<feature type="domain" description="Chitin-binding type-2" evidence="2">
    <location>
        <begin position="153"/>
        <end position="205"/>
    </location>
</feature>
<dbReference type="SMART" id="SM00494">
    <property type="entry name" value="ChtBD2"/>
    <property type="match status" value="1"/>
</dbReference>
<evidence type="ECO:0000259" key="2">
    <source>
        <dbReference type="PROSITE" id="PS50940"/>
    </source>
</evidence>
<dbReference type="STRING" id="1611254.A0A2G5VMS5"/>
<feature type="chain" id="PRO_5013956012" description="Chitin-binding type-2 domain-containing protein" evidence="1">
    <location>
        <begin position="31"/>
        <end position="222"/>
    </location>
</feature>
<dbReference type="SUPFAM" id="SSF57625">
    <property type="entry name" value="Invertebrate chitin-binding proteins"/>
    <property type="match status" value="1"/>
</dbReference>
<dbReference type="PROSITE" id="PS50940">
    <property type="entry name" value="CHIT_BIND_II"/>
    <property type="match status" value="1"/>
</dbReference>
<dbReference type="InterPro" id="IPR002557">
    <property type="entry name" value="Chitin-bd_dom"/>
</dbReference>
<evidence type="ECO:0000256" key="1">
    <source>
        <dbReference type="SAM" id="SignalP"/>
    </source>
</evidence>
<sequence>MIRLQPPPPFSPPKINQLHMLLLLLHTVHQFRKTIKISQQTLVLDCPTELMAKNCRTFSEIPAQACDQGETTTDAGLVRPLPYVTLEDVLSTTTTQASTTTAASDEYTTTAAYGDEKPASEAPAQEDATVVVVTDSYNRADDESEEEEVAGYEQKCTPGSRASTVFCVKNYLECTATGYVEKSCRVGKLFDSNSSRCVARIACGKEAIRDAIKDRLRVKLNK</sequence>
<dbReference type="OrthoDB" id="6020543at2759"/>
<dbReference type="GO" id="GO:0005576">
    <property type="term" value="C:extracellular region"/>
    <property type="evidence" value="ECO:0007669"/>
    <property type="project" value="InterPro"/>
</dbReference>
<gene>
    <name evidence="3" type="primary">Cnig_chr_I.g2849</name>
    <name evidence="3" type="ORF">B9Z55_002849</name>
</gene>
<accession>A0A2G5VMS5</accession>
<keyword evidence="4" id="KW-1185">Reference proteome</keyword>
<feature type="signal peptide" evidence="1">
    <location>
        <begin position="1"/>
        <end position="30"/>
    </location>
</feature>
<name>A0A2G5VMS5_9PELO</name>
<evidence type="ECO:0000313" key="4">
    <source>
        <dbReference type="Proteomes" id="UP000230233"/>
    </source>
</evidence>
<dbReference type="AlphaFoldDB" id="A0A2G5VMS5"/>
<proteinExistence type="predicted"/>
<dbReference type="Proteomes" id="UP000230233">
    <property type="component" value="Chromosome I"/>
</dbReference>
<dbReference type="InterPro" id="IPR036508">
    <property type="entry name" value="Chitin-bd_dom_sf"/>
</dbReference>
<dbReference type="GO" id="GO:0008061">
    <property type="term" value="F:chitin binding"/>
    <property type="evidence" value="ECO:0007669"/>
    <property type="project" value="InterPro"/>
</dbReference>
<keyword evidence="1" id="KW-0732">Signal</keyword>
<organism evidence="3 4">
    <name type="scientific">Caenorhabditis nigoni</name>
    <dbReference type="NCBI Taxonomy" id="1611254"/>
    <lineage>
        <taxon>Eukaryota</taxon>
        <taxon>Metazoa</taxon>
        <taxon>Ecdysozoa</taxon>
        <taxon>Nematoda</taxon>
        <taxon>Chromadorea</taxon>
        <taxon>Rhabditida</taxon>
        <taxon>Rhabditina</taxon>
        <taxon>Rhabditomorpha</taxon>
        <taxon>Rhabditoidea</taxon>
        <taxon>Rhabditidae</taxon>
        <taxon>Peloderinae</taxon>
        <taxon>Caenorhabditis</taxon>
    </lineage>
</organism>
<comment type="caution">
    <text evidence="3">The sequence shown here is derived from an EMBL/GenBank/DDBJ whole genome shotgun (WGS) entry which is preliminary data.</text>
</comment>
<protein>
    <recommendedName>
        <fullName evidence="2">Chitin-binding type-2 domain-containing protein</fullName>
    </recommendedName>
</protein>
<evidence type="ECO:0000313" key="3">
    <source>
        <dbReference type="EMBL" id="PIC52947.1"/>
    </source>
</evidence>
<reference evidence="4" key="1">
    <citation type="submission" date="2017-10" db="EMBL/GenBank/DDBJ databases">
        <title>Rapid genome shrinkage in a self-fertile nematode reveals novel sperm competition proteins.</title>
        <authorList>
            <person name="Yin D."/>
            <person name="Schwarz E.M."/>
            <person name="Thomas C.G."/>
            <person name="Felde R.L."/>
            <person name="Korf I.F."/>
            <person name="Cutter A.D."/>
            <person name="Schartner C.M."/>
            <person name="Ralston E.J."/>
            <person name="Meyer B.J."/>
            <person name="Haag E.S."/>
        </authorList>
    </citation>
    <scope>NUCLEOTIDE SEQUENCE [LARGE SCALE GENOMIC DNA]</scope>
    <source>
        <strain evidence="4">JU1422</strain>
    </source>
</reference>